<dbReference type="Gene3D" id="1.10.8.60">
    <property type="match status" value="1"/>
</dbReference>
<protein>
    <recommendedName>
        <fullName evidence="16">Cell division control protein</fullName>
    </recommendedName>
</protein>
<comment type="caution">
    <text evidence="20">The sequence shown here is derived from an EMBL/GenBank/DDBJ whole genome shotgun (WGS) entry which is preliminary data.</text>
</comment>
<comment type="subunit">
    <text evidence="15">Interacts with PCNA, ORC1, cyclin-CDK. Interacts with HUWE1. Interacts with ANKRD17. Interacts with GRWD1; origin binding of GRWD1 is dependent on CDC6. Interacts with CDT1; are mutually dependent on one another for loading MCM complexes onto chromatin. Interacts with TTC4. Interacts (via Cy motif) with CCNF; the interaction takes place during G2 and M phase. Interacts with CDH1.</text>
</comment>
<dbReference type="GO" id="GO:0005634">
    <property type="term" value="C:nucleus"/>
    <property type="evidence" value="ECO:0007669"/>
    <property type="project" value="UniProtKB-SubCell"/>
</dbReference>
<sequence>MPSTRSQNQPTIQFPRRKSSRMGPGPKGSSENVVEAHVTPLSPRKMNVGAVPSPSMSPRTCMMKTSQSERLPLSPRKRTGDENGCNLPASLLGSPPKQRCTPLCSPRKLSFSENTPVISSLSHHSPSSRKIPLSPITRPSPKKLSETPCTTPLVKSGGKVPVARLFPVKQSGYQSVKQALHTAVPERLLSREAERAAIVSFLEKHVVEGKPSSLYISGAPGTGKTACLNCVLQEQKALLKGIETVVINCMNLRSSHAIFPLLGEKLGVPKGNGEVRLRKFLTSSGPTVLLVLDEMDQLDSKSQEVLYTIFEWPYLPKSRMCLIGIANALDLTDRILPRLQAKPHCRPQLLNFPPYSREELSAIVQDRLAQSSGETVLDAAAVQFCARKVSAMSGDARKALDICRRAVEVVEAGDRSKIASESGSSPKGSRVSVPQVARVLSEVYGDRMASSSSEGESFPLQQKLLVCCLLLIIRNSKSKEVQLGKLCEVYSKLCKQRQVGGVGQTEGLSLCSLLESRGIFTLKKAKEARLTKISLKIEERDVENALKDRALLGSILAAGLP</sequence>
<evidence type="ECO:0000256" key="10">
    <source>
        <dbReference type="ARBA" id="ARBA00022840"/>
    </source>
</evidence>
<keyword evidence="10" id="KW-0067">ATP-binding</keyword>
<dbReference type="CDD" id="cd00009">
    <property type="entry name" value="AAA"/>
    <property type="match status" value="1"/>
</dbReference>
<keyword evidence="4" id="KW-0963">Cytoplasm</keyword>
<comment type="similarity">
    <text evidence="3 16">Belongs to the CDC6/cdc18 family.</text>
</comment>
<keyword evidence="7" id="KW-0235">DNA replication</keyword>
<dbReference type="Pfam" id="PF22606">
    <property type="entry name" value="Cdc6-ORC-like_ATPase_lid"/>
    <property type="match status" value="1"/>
</dbReference>
<dbReference type="SUPFAM" id="SSF46785">
    <property type="entry name" value="Winged helix' DNA-binding domain"/>
    <property type="match status" value="1"/>
</dbReference>
<dbReference type="FunFam" id="1.10.10.10:FF:000265">
    <property type="entry name" value="Cell division control protein"/>
    <property type="match status" value="1"/>
</dbReference>
<accession>A0A553QL21</accession>
<keyword evidence="6" id="KW-0132">Cell division</keyword>
<comment type="subcellular location">
    <subcellularLocation>
        <location evidence="2">Cytoplasm</location>
    </subcellularLocation>
    <subcellularLocation>
        <location evidence="1 16">Nucleus</location>
    </subcellularLocation>
</comment>
<comment type="function">
    <text evidence="14 16">Involved in the initiation of DNA replication. Also participates in checkpoint controls that ensure DNA replication is completed before mitosis is initiated.</text>
</comment>
<evidence type="ECO:0000256" key="6">
    <source>
        <dbReference type="ARBA" id="ARBA00022618"/>
    </source>
</evidence>
<dbReference type="CDD" id="cd08768">
    <property type="entry name" value="Cdc6_C"/>
    <property type="match status" value="1"/>
</dbReference>
<keyword evidence="13" id="KW-0131">Cell cycle</keyword>
<dbReference type="FunFam" id="1.10.8.60:FF:000058">
    <property type="entry name" value="Cell division control protein"/>
    <property type="match status" value="1"/>
</dbReference>
<dbReference type="PANTHER" id="PTHR10763:SF26">
    <property type="entry name" value="CELL DIVISION CONTROL PROTEIN 6 HOMOLOG"/>
    <property type="match status" value="1"/>
</dbReference>
<evidence type="ECO:0000313" key="20">
    <source>
        <dbReference type="EMBL" id="TRY90684.1"/>
    </source>
</evidence>
<keyword evidence="21" id="KW-1185">Reference proteome</keyword>
<dbReference type="InterPro" id="IPR054425">
    <property type="entry name" value="Cdc6_ORC1-like_ATPase_lid"/>
</dbReference>
<dbReference type="Gene3D" id="3.40.50.300">
    <property type="entry name" value="P-loop containing nucleotide triphosphate hydrolases"/>
    <property type="match status" value="1"/>
</dbReference>
<dbReference type="GO" id="GO:0003688">
    <property type="term" value="F:DNA replication origin binding"/>
    <property type="evidence" value="ECO:0007669"/>
    <property type="project" value="TreeGrafter"/>
</dbReference>
<proteinExistence type="inferred from homology"/>
<organism evidence="20 21">
    <name type="scientific">Danionella cerebrum</name>
    <dbReference type="NCBI Taxonomy" id="2873325"/>
    <lineage>
        <taxon>Eukaryota</taxon>
        <taxon>Metazoa</taxon>
        <taxon>Chordata</taxon>
        <taxon>Craniata</taxon>
        <taxon>Vertebrata</taxon>
        <taxon>Euteleostomi</taxon>
        <taxon>Actinopterygii</taxon>
        <taxon>Neopterygii</taxon>
        <taxon>Teleostei</taxon>
        <taxon>Ostariophysi</taxon>
        <taxon>Cypriniformes</taxon>
        <taxon>Danionidae</taxon>
        <taxon>Danioninae</taxon>
        <taxon>Danionella</taxon>
    </lineage>
</organism>
<evidence type="ECO:0000256" key="17">
    <source>
        <dbReference type="SAM" id="MobiDB-lite"/>
    </source>
</evidence>
<dbReference type="InterPro" id="IPR050311">
    <property type="entry name" value="ORC1/CDC6"/>
</dbReference>
<keyword evidence="11" id="KW-0832">Ubl conjugation</keyword>
<evidence type="ECO:0000256" key="1">
    <source>
        <dbReference type="ARBA" id="ARBA00004123"/>
    </source>
</evidence>
<evidence type="ECO:0000256" key="16">
    <source>
        <dbReference type="PIRNR" id="PIRNR001767"/>
    </source>
</evidence>
<keyword evidence="12 16" id="KW-0539">Nucleus</keyword>
<dbReference type="SMART" id="SM01074">
    <property type="entry name" value="Cdc6_C"/>
    <property type="match status" value="1"/>
</dbReference>
<dbReference type="Pfam" id="PF09079">
    <property type="entry name" value="WHD_Cdc6"/>
    <property type="match status" value="1"/>
</dbReference>
<dbReference type="GO" id="GO:0005524">
    <property type="term" value="F:ATP binding"/>
    <property type="evidence" value="ECO:0007669"/>
    <property type="project" value="UniProtKB-KW"/>
</dbReference>
<dbReference type="EMBL" id="SRMA01025825">
    <property type="protein sequence ID" value="TRY90684.1"/>
    <property type="molecule type" value="Genomic_DNA"/>
</dbReference>
<dbReference type="InterPro" id="IPR015163">
    <property type="entry name" value="Cdc6_C"/>
</dbReference>
<dbReference type="GO" id="GO:0005819">
    <property type="term" value="C:spindle"/>
    <property type="evidence" value="ECO:0007669"/>
    <property type="project" value="UniProtKB-ARBA"/>
</dbReference>
<dbReference type="GO" id="GO:0005737">
    <property type="term" value="C:cytoplasm"/>
    <property type="evidence" value="ECO:0007669"/>
    <property type="project" value="UniProtKB-SubCell"/>
</dbReference>
<keyword evidence="5" id="KW-0597">Phosphoprotein</keyword>
<evidence type="ECO:0000256" key="4">
    <source>
        <dbReference type="ARBA" id="ARBA00022490"/>
    </source>
</evidence>
<evidence type="ECO:0000256" key="9">
    <source>
        <dbReference type="ARBA" id="ARBA00022776"/>
    </source>
</evidence>
<dbReference type="GO" id="GO:0009653">
    <property type="term" value="P:anatomical structure morphogenesis"/>
    <property type="evidence" value="ECO:0007669"/>
    <property type="project" value="UniProtKB-ARBA"/>
</dbReference>
<evidence type="ECO:0000256" key="3">
    <source>
        <dbReference type="ARBA" id="ARBA00006184"/>
    </source>
</evidence>
<dbReference type="GO" id="GO:0033314">
    <property type="term" value="P:mitotic DNA replication checkpoint signaling"/>
    <property type="evidence" value="ECO:0007669"/>
    <property type="project" value="TreeGrafter"/>
</dbReference>
<dbReference type="Pfam" id="PF00004">
    <property type="entry name" value="AAA"/>
    <property type="match status" value="1"/>
</dbReference>
<feature type="compositionally biased region" description="Polar residues" evidence="17">
    <location>
        <begin position="1"/>
        <end position="12"/>
    </location>
</feature>
<keyword evidence="9" id="KW-0498">Mitosis</keyword>
<feature type="region of interest" description="Disordered" evidence="17">
    <location>
        <begin position="1"/>
        <end position="90"/>
    </location>
</feature>
<evidence type="ECO:0000259" key="18">
    <source>
        <dbReference type="SMART" id="SM00382"/>
    </source>
</evidence>
<evidence type="ECO:0000256" key="11">
    <source>
        <dbReference type="ARBA" id="ARBA00022843"/>
    </source>
</evidence>
<evidence type="ECO:0000256" key="7">
    <source>
        <dbReference type="ARBA" id="ARBA00022705"/>
    </source>
</evidence>
<dbReference type="GO" id="GO:0006270">
    <property type="term" value="P:DNA replication initiation"/>
    <property type="evidence" value="ECO:0007669"/>
    <property type="project" value="UniProtKB-UniRule"/>
</dbReference>
<dbReference type="GO" id="GO:0016887">
    <property type="term" value="F:ATP hydrolysis activity"/>
    <property type="evidence" value="ECO:0007669"/>
    <property type="project" value="InterPro"/>
</dbReference>
<evidence type="ECO:0000256" key="15">
    <source>
        <dbReference type="ARBA" id="ARBA00062730"/>
    </source>
</evidence>
<dbReference type="STRING" id="623744.A0A553QL21"/>
<dbReference type="FunFam" id="3.40.50.300:FF:000547">
    <property type="entry name" value="Cell division control protein"/>
    <property type="match status" value="1"/>
</dbReference>
<dbReference type="InterPro" id="IPR036390">
    <property type="entry name" value="WH_DNA-bd_sf"/>
</dbReference>
<evidence type="ECO:0000256" key="8">
    <source>
        <dbReference type="ARBA" id="ARBA00022741"/>
    </source>
</evidence>
<evidence type="ECO:0000256" key="5">
    <source>
        <dbReference type="ARBA" id="ARBA00022553"/>
    </source>
</evidence>
<dbReference type="Proteomes" id="UP000316079">
    <property type="component" value="Unassembled WGS sequence"/>
</dbReference>
<dbReference type="OrthoDB" id="1926878at2759"/>
<dbReference type="PIRSF" id="PIRSF001767">
    <property type="entry name" value="Cdc6"/>
    <property type="match status" value="1"/>
</dbReference>
<dbReference type="PANTHER" id="PTHR10763">
    <property type="entry name" value="CELL DIVISION CONTROL PROTEIN 6-RELATED"/>
    <property type="match status" value="1"/>
</dbReference>
<dbReference type="GO" id="GO:0051301">
    <property type="term" value="P:cell division"/>
    <property type="evidence" value="ECO:0007669"/>
    <property type="project" value="UniProtKB-UniRule"/>
</dbReference>
<dbReference type="InterPro" id="IPR016314">
    <property type="entry name" value="Cdc6/18"/>
</dbReference>
<dbReference type="SMART" id="SM00382">
    <property type="entry name" value="AAA"/>
    <property type="match status" value="1"/>
</dbReference>
<feature type="region of interest" description="Disordered" evidence="17">
    <location>
        <begin position="117"/>
        <end position="152"/>
    </location>
</feature>
<feature type="domain" description="Cdc6 C-terminal" evidence="19">
    <location>
        <begin position="466"/>
        <end position="546"/>
    </location>
</feature>
<evidence type="ECO:0000256" key="2">
    <source>
        <dbReference type="ARBA" id="ARBA00004496"/>
    </source>
</evidence>
<reference evidence="20 21" key="1">
    <citation type="journal article" date="2019" name="Sci. Data">
        <title>Hybrid genome assembly and annotation of Danionella translucida.</title>
        <authorList>
            <person name="Kadobianskyi M."/>
            <person name="Schulze L."/>
            <person name="Schuelke M."/>
            <person name="Judkewitz B."/>
        </authorList>
    </citation>
    <scope>NUCLEOTIDE SEQUENCE [LARGE SCALE GENOMIC DNA]</scope>
    <source>
        <strain evidence="20 21">Bolton</strain>
    </source>
</reference>
<evidence type="ECO:0000256" key="13">
    <source>
        <dbReference type="ARBA" id="ARBA00023306"/>
    </source>
</evidence>
<dbReference type="Gene3D" id="1.10.10.10">
    <property type="entry name" value="Winged helix-like DNA-binding domain superfamily/Winged helix DNA-binding domain"/>
    <property type="match status" value="1"/>
</dbReference>
<keyword evidence="8" id="KW-0547">Nucleotide-binding</keyword>
<feature type="compositionally biased region" description="Polar residues" evidence="17">
    <location>
        <begin position="54"/>
        <end position="69"/>
    </location>
</feature>
<dbReference type="InterPro" id="IPR003959">
    <property type="entry name" value="ATPase_AAA_core"/>
</dbReference>
<gene>
    <name evidence="20" type="ORF">DNTS_002890</name>
</gene>
<evidence type="ECO:0000259" key="19">
    <source>
        <dbReference type="SMART" id="SM01074"/>
    </source>
</evidence>
<dbReference type="InterPro" id="IPR036388">
    <property type="entry name" value="WH-like_DNA-bd_sf"/>
</dbReference>
<evidence type="ECO:0000256" key="12">
    <source>
        <dbReference type="ARBA" id="ARBA00023242"/>
    </source>
</evidence>
<feature type="domain" description="AAA+ ATPase" evidence="18">
    <location>
        <begin position="210"/>
        <end position="342"/>
    </location>
</feature>
<dbReference type="InterPro" id="IPR027417">
    <property type="entry name" value="P-loop_NTPase"/>
</dbReference>
<name>A0A553QL21_9TELE</name>
<evidence type="ECO:0000256" key="14">
    <source>
        <dbReference type="ARBA" id="ARBA00056036"/>
    </source>
</evidence>
<dbReference type="InterPro" id="IPR003593">
    <property type="entry name" value="AAA+_ATPase"/>
</dbReference>
<dbReference type="AlphaFoldDB" id="A0A553QL21"/>
<dbReference type="SUPFAM" id="SSF52540">
    <property type="entry name" value="P-loop containing nucleoside triphosphate hydrolases"/>
    <property type="match status" value="1"/>
</dbReference>
<evidence type="ECO:0000313" key="21">
    <source>
        <dbReference type="Proteomes" id="UP000316079"/>
    </source>
</evidence>